<dbReference type="CDD" id="cd00093">
    <property type="entry name" value="HTH_XRE"/>
    <property type="match status" value="1"/>
</dbReference>
<evidence type="ECO:0000313" key="3">
    <source>
        <dbReference type="Proteomes" id="UP000886939"/>
    </source>
</evidence>
<dbReference type="InterPro" id="IPR010982">
    <property type="entry name" value="Lambda_DNA-bd_dom_sf"/>
</dbReference>
<feature type="domain" description="HTH cro/C1-type" evidence="1">
    <location>
        <begin position="15"/>
        <end position="69"/>
    </location>
</feature>
<evidence type="ECO:0000259" key="1">
    <source>
        <dbReference type="PROSITE" id="PS50943"/>
    </source>
</evidence>
<name>A0AAV4YQX1_AERCA</name>
<dbReference type="Proteomes" id="UP000886939">
    <property type="component" value="Unassembled WGS sequence"/>
</dbReference>
<dbReference type="AlphaFoldDB" id="A0AAV4YQX1"/>
<dbReference type="RefSeq" id="WP_158656260.1">
    <property type="nucleotide sequence ID" value="NZ_AP024136.1"/>
</dbReference>
<accession>A0AAV4YQX1</accession>
<comment type="caution">
    <text evidence="2">The sequence shown here is derived from an EMBL/GenBank/DDBJ whole genome shotgun (WGS) entry which is preliminary data.</text>
</comment>
<protein>
    <recommendedName>
        <fullName evidence="1">HTH cro/C1-type domain-containing protein</fullName>
    </recommendedName>
</protein>
<dbReference type="SMART" id="SM00530">
    <property type="entry name" value="HTH_XRE"/>
    <property type="match status" value="1"/>
</dbReference>
<dbReference type="InterPro" id="IPR001387">
    <property type="entry name" value="Cro/C1-type_HTH"/>
</dbReference>
<reference evidence="2" key="1">
    <citation type="submission" date="2021-07" db="EMBL/GenBank/DDBJ databases">
        <title>Draft genome sequence of carbapenem-resistant Aeromonas spp. in Japan.</title>
        <authorList>
            <person name="Maehana S."/>
            <person name="Suzuki M."/>
            <person name="Kitasato H."/>
        </authorList>
    </citation>
    <scope>NUCLEOTIDE SEQUENCE</scope>
    <source>
        <strain evidence="2">KAM343</strain>
    </source>
</reference>
<sequence length="149" mass="15745">MGKTTCYTTVLGLVLREQREQRGLSQLQMAESVGMTSVGWGKLEKGVSALSVENLACAASTLGIKASALLDLVEALSAELEAQGWTVEAKRVENDALIAGWEMSKTLSSVGGMLAAGAVVGALAYNYRSDIMNKATQGFDAIRALMKDK</sequence>
<organism evidence="2 3">
    <name type="scientific">Aeromonas caviae</name>
    <name type="common">Aeromonas punctata</name>
    <dbReference type="NCBI Taxonomy" id="648"/>
    <lineage>
        <taxon>Bacteria</taxon>
        <taxon>Pseudomonadati</taxon>
        <taxon>Pseudomonadota</taxon>
        <taxon>Gammaproteobacteria</taxon>
        <taxon>Aeromonadales</taxon>
        <taxon>Aeromonadaceae</taxon>
        <taxon>Aeromonas</taxon>
    </lineage>
</organism>
<dbReference type="PROSITE" id="PS50943">
    <property type="entry name" value="HTH_CROC1"/>
    <property type="match status" value="1"/>
</dbReference>
<dbReference type="SUPFAM" id="SSF47413">
    <property type="entry name" value="lambda repressor-like DNA-binding domains"/>
    <property type="match status" value="1"/>
</dbReference>
<dbReference type="Gene3D" id="1.10.260.40">
    <property type="entry name" value="lambda repressor-like DNA-binding domains"/>
    <property type="match status" value="1"/>
</dbReference>
<dbReference type="EMBL" id="BPNI01000177">
    <property type="protein sequence ID" value="GJA43474.1"/>
    <property type="molecule type" value="Genomic_DNA"/>
</dbReference>
<gene>
    <name evidence="2" type="ORF">KAM343_42700</name>
</gene>
<dbReference type="Pfam" id="PF13560">
    <property type="entry name" value="HTH_31"/>
    <property type="match status" value="1"/>
</dbReference>
<evidence type="ECO:0000313" key="2">
    <source>
        <dbReference type="EMBL" id="GJA43474.1"/>
    </source>
</evidence>
<dbReference type="GO" id="GO:0003677">
    <property type="term" value="F:DNA binding"/>
    <property type="evidence" value="ECO:0007669"/>
    <property type="project" value="InterPro"/>
</dbReference>
<proteinExistence type="predicted"/>